<gene>
    <name evidence="6" type="ORF">S01H4_58375</name>
</gene>
<dbReference type="Pfam" id="PF17874">
    <property type="entry name" value="TPR_MalT"/>
    <property type="match status" value="1"/>
</dbReference>
<sequence>IYIFKSDPTTALDYAMKSFFIQEELQNQIGIATSLNIIGLSYYSKGDFDQALKFVKQSLTIREISTSTKLRSIHLLGAIYKEKGELDRTLKYYIRAARLAEQEGYVEDFLENTMGIGATYRMKGNLEKATEYLQNSMELSEKYKIPYGIRTSLFYLILTNLDKNSLNQAQLYLKQLEEFAHQNESRIFNQVHIISKALVLKKSGRIRNHTEAELLLKQI</sequence>
<feature type="non-terminal residue" evidence="6">
    <location>
        <position position="1"/>
    </location>
</feature>
<proteinExistence type="predicted"/>
<organism evidence="6">
    <name type="scientific">marine sediment metagenome</name>
    <dbReference type="NCBI Taxonomy" id="412755"/>
    <lineage>
        <taxon>unclassified sequences</taxon>
        <taxon>metagenomes</taxon>
        <taxon>ecological metagenomes</taxon>
    </lineage>
</organism>
<keyword evidence="2" id="KW-0963">Cytoplasm</keyword>
<dbReference type="InterPro" id="IPR019734">
    <property type="entry name" value="TPR_rpt"/>
</dbReference>
<accession>X1D0R9</accession>
<evidence type="ECO:0000256" key="2">
    <source>
        <dbReference type="ARBA" id="ARBA00022490"/>
    </source>
</evidence>
<reference evidence="6" key="1">
    <citation type="journal article" date="2014" name="Front. Microbiol.">
        <title>High frequency of phylogenetically diverse reductive dehalogenase-homologous genes in deep subseafloor sedimentary metagenomes.</title>
        <authorList>
            <person name="Kawai M."/>
            <person name="Futagami T."/>
            <person name="Toyoda A."/>
            <person name="Takaki Y."/>
            <person name="Nishi S."/>
            <person name="Hori S."/>
            <person name="Arai W."/>
            <person name="Tsubouchi T."/>
            <person name="Morono Y."/>
            <person name="Uchiyama I."/>
            <person name="Ito T."/>
            <person name="Fujiyama A."/>
            <person name="Inagaki F."/>
            <person name="Takami H."/>
        </authorList>
    </citation>
    <scope>NUCLEOTIDE SEQUENCE</scope>
    <source>
        <strain evidence="6">Expedition CK06-06</strain>
    </source>
</reference>
<dbReference type="PANTHER" id="PTHR46630">
    <property type="entry name" value="TETRATRICOPEPTIDE REPEAT PROTEIN 29"/>
    <property type="match status" value="1"/>
</dbReference>
<dbReference type="SMART" id="SM00028">
    <property type="entry name" value="TPR"/>
    <property type="match status" value="3"/>
</dbReference>
<feature type="non-terminal residue" evidence="6">
    <location>
        <position position="219"/>
    </location>
</feature>
<dbReference type="GO" id="GO:0005929">
    <property type="term" value="C:cilium"/>
    <property type="evidence" value="ECO:0007669"/>
    <property type="project" value="TreeGrafter"/>
</dbReference>
<dbReference type="PROSITE" id="PS50005">
    <property type="entry name" value="TPR"/>
    <property type="match status" value="3"/>
</dbReference>
<evidence type="ECO:0000313" key="6">
    <source>
        <dbReference type="EMBL" id="GAH14411.1"/>
    </source>
</evidence>
<evidence type="ECO:0000256" key="3">
    <source>
        <dbReference type="ARBA" id="ARBA00022737"/>
    </source>
</evidence>
<dbReference type="GO" id="GO:0005737">
    <property type="term" value="C:cytoplasm"/>
    <property type="evidence" value="ECO:0007669"/>
    <property type="project" value="UniProtKB-SubCell"/>
</dbReference>
<evidence type="ECO:0000256" key="4">
    <source>
        <dbReference type="ARBA" id="ARBA00022803"/>
    </source>
</evidence>
<comment type="caution">
    <text evidence="6">The sequence shown here is derived from an EMBL/GenBank/DDBJ whole genome shotgun (WGS) entry which is preliminary data.</text>
</comment>
<dbReference type="EMBL" id="BART01034092">
    <property type="protein sequence ID" value="GAH14411.1"/>
    <property type="molecule type" value="Genomic_DNA"/>
</dbReference>
<name>X1D0R9_9ZZZZ</name>
<dbReference type="SUPFAM" id="SSF48452">
    <property type="entry name" value="TPR-like"/>
    <property type="match status" value="1"/>
</dbReference>
<dbReference type="InterPro" id="IPR041617">
    <property type="entry name" value="TPR_MalT"/>
</dbReference>
<dbReference type="Gene3D" id="1.25.40.10">
    <property type="entry name" value="Tetratricopeptide repeat domain"/>
    <property type="match status" value="2"/>
</dbReference>
<evidence type="ECO:0000256" key="1">
    <source>
        <dbReference type="ARBA" id="ARBA00004496"/>
    </source>
</evidence>
<dbReference type="AlphaFoldDB" id="X1D0R9"/>
<evidence type="ECO:0000259" key="5">
    <source>
        <dbReference type="Pfam" id="PF17874"/>
    </source>
</evidence>
<dbReference type="PANTHER" id="PTHR46630:SF1">
    <property type="entry name" value="TETRATRICOPEPTIDE REPEAT PROTEIN 29"/>
    <property type="match status" value="1"/>
</dbReference>
<keyword evidence="4" id="KW-0802">TPR repeat</keyword>
<dbReference type="InterPro" id="IPR051476">
    <property type="entry name" value="Bac_ResReg_Asp_Phosphatase"/>
</dbReference>
<comment type="subcellular location">
    <subcellularLocation>
        <location evidence="1">Cytoplasm</location>
    </subcellularLocation>
</comment>
<keyword evidence="3" id="KW-0677">Repeat</keyword>
<feature type="domain" description="MalT-like TPR region" evidence="5">
    <location>
        <begin position="1"/>
        <end position="197"/>
    </location>
</feature>
<protein>
    <recommendedName>
        <fullName evidence="5">MalT-like TPR region domain-containing protein</fullName>
    </recommendedName>
</protein>
<dbReference type="GO" id="GO:0003341">
    <property type="term" value="P:cilium movement"/>
    <property type="evidence" value="ECO:0007669"/>
    <property type="project" value="TreeGrafter"/>
</dbReference>
<dbReference type="InterPro" id="IPR011990">
    <property type="entry name" value="TPR-like_helical_dom_sf"/>
</dbReference>